<dbReference type="InterPro" id="IPR029071">
    <property type="entry name" value="Ubiquitin-like_domsf"/>
</dbReference>
<evidence type="ECO:0008006" key="3">
    <source>
        <dbReference type="Google" id="ProtNLM"/>
    </source>
</evidence>
<gene>
    <name evidence="1" type="ORF">BV898_01725</name>
</gene>
<dbReference type="Gene3D" id="3.10.20.90">
    <property type="entry name" value="Phosphatidylinositol 3-kinase Catalytic Subunit, Chain A, domain 1"/>
    <property type="match status" value="1"/>
</dbReference>
<dbReference type="OrthoDB" id="7537057at2759"/>
<sequence length="321" mass="36114">MPNWKNPLSADGRPLQQPLITSLDPRATNQLPPGVSEELFGDDYDPALEAEINEFYRTVLPEEEGSLANSEEEWKDDCEGLDVVPRLQQPDDPVEFDPALDMSPRMAQLEILAQANQPCVFLTIHRMFESYELQLWDVVPLATVKDLLEDLTEMSPQDMRIYQKNGTLLDDAKLLKDYGVEAGVHTCENPAKFFVGFRVDLEDISDDEQEEEEDEGDADIELSPGLEYFETVSDIDFTNEIQRDRDFDDWNQDVDGTAEYTVIRPDGAGEPGLNTFLGARAATARGKSIKAGDKSSLRPGLEEVALEDSDEEEFIPFTLKK</sequence>
<dbReference type="SUPFAM" id="SSF54236">
    <property type="entry name" value="Ubiquitin-like"/>
    <property type="match status" value="1"/>
</dbReference>
<dbReference type="EMBL" id="MTYJ01000006">
    <property type="protein sequence ID" value="OQV24666.1"/>
    <property type="molecule type" value="Genomic_DNA"/>
</dbReference>
<proteinExistence type="predicted"/>
<dbReference type="CDD" id="cd17039">
    <property type="entry name" value="Ubl_ubiquitin_like"/>
    <property type="match status" value="1"/>
</dbReference>
<dbReference type="Proteomes" id="UP000192578">
    <property type="component" value="Unassembled WGS sequence"/>
</dbReference>
<organism evidence="1 2">
    <name type="scientific">Hypsibius exemplaris</name>
    <name type="common">Freshwater tardigrade</name>
    <dbReference type="NCBI Taxonomy" id="2072580"/>
    <lineage>
        <taxon>Eukaryota</taxon>
        <taxon>Metazoa</taxon>
        <taxon>Ecdysozoa</taxon>
        <taxon>Tardigrada</taxon>
        <taxon>Eutardigrada</taxon>
        <taxon>Parachela</taxon>
        <taxon>Hypsibioidea</taxon>
        <taxon>Hypsibiidae</taxon>
        <taxon>Hypsibius</taxon>
    </lineage>
</organism>
<evidence type="ECO:0000313" key="2">
    <source>
        <dbReference type="Proteomes" id="UP000192578"/>
    </source>
</evidence>
<accession>A0A1W0XAV9</accession>
<keyword evidence="2" id="KW-1185">Reference proteome</keyword>
<dbReference type="AlphaFoldDB" id="A0A1W0XAV9"/>
<protein>
    <recommendedName>
        <fullName evidence="3">Ubiquitin-like domain-containing protein</fullName>
    </recommendedName>
</protein>
<comment type="caution">
    <text evidence="1">The sequence shown here is derived from an EMBL/GenBank/DDBJ whole genome shotgun (WGS) entry which is preliminary data.</text>
</comment>
<reference evidence="2" key="1">
    <citation type="submission" date="2017-01" db="EMBL/GenBank/DDBJ databases">
        <title>Comparative genomics of anhydrobiosis in the tardigrade Hypsibius dujardini.</title>
        <authorList>
            <person name="Yoshida Y."/>
            <person name="Koutsovoulos G."/>
            <person name="Laetsch D."/>
            <person name="Stevens L."/>
            <person name="Kumar S."/>
            <person name="Horikawa D."/>
            <person name="Ishino K."/>
            <person name="Komine S."/>
            <person name="Tomita M."/>
            <person name="Blaxter M."/>
            <person name="Arakawa K."/>
        </authorList>
    </citation>
    <scope>NUCLEOTIDE SEQUENCE [LARGE SCALE GENOMIC DNA]</scope>
    <source>
        <strain evidence="2">Z151</strain>
    </source>
</reference>
<evidence type="ECO:0000313" key="1">
    <source>
        <dbReference type="EMBL" id="OQV24666.1"/>
    </source>
</evidence>
<name>A0A1W0XAV9_HYPEX</name>